<evidence type="ECO:0000256" key="5">
    <source>
        <dbReference type="ARBA" id="ARBA00022702"/>
    </source>
</evidence>
<reference evidence="10" key="1">
    <citation type="submission" date="2025-08" db="UniProtKB">
        <authorList>
            <consortium name="Ensembl"/>
        </authorList>
    </citation>
    <scope>IDENTIFICATION</scope>
</reference>
<keyword evidence="11" id="KW-1185">Reference proteome</keyword>
<evidence type="ECO:0000256" key="8">
    <source>
        <dbReference type="SAM" id="SignalP"/>
    </source>
</evidence>
<proteinExistence type="inferred from homology"/>
<evidence type="ECO:0000256" key="2">
    <source>
        <dbReference type="ARBA" id="ARBA00004613"/>
    </source>
</evidence>
<keyword evidence="5" id="KW-0372">Hormone</keyword>
<sequence length="122" mass="13833">MRCTSSPEPTGQGKMVHSFCIVALFCLLLPAMGKPGSELRDPQLGKAAFIFLAILQELTDKQKAMQLLYKLYKQDNDIVPEEPGRTREVEENEKEGGLERRASPQVRRAGCRIFFWKSWTAC</sequence>
<reference evidence="10" key="2">
    <citation type="submission" date="2025-09" db="UniProtKB">
        <authorList>
            <consortium name="Ensembl"/>
        </authorList>
    </citation>
    <scope>IDENTIFICATION</scope>
</reference>
<comment type="subcellular location">
    <subcellularLocation>
        <location evidence="2">Secreted</location>
    </subcellularLocation>
</comment>
<evidence type="ECO:0000256" key="7">
    <source>
        <dbReference type="SAM" id="MobiDB-lite"/>
    </source>
</evidence>
<comment type="similarity">
    <text evidence="3">Belongs to the somatostatin family.</text>
</comment>
<dbReference type="AlphaFoldDB" id="A0A3Q2ZAB8"/>
<feature type="signal peptide" evidence="8">
    <location>
        <begin position="1"/>
        <end position="33"/>
    </location>
</feature>
<feature type="domain" description="Somatostatin/Cortistatin C-terminal" evidence="9">
    <location>
        <begin position="107"/>
        <end position="122"/>
    </location>
</feature>
<evidence type="ECO:0000256" key="4">
    <source>
        <dbReference type="ARBA" id="ARBA00022525"/>
    </source>
</evidence>
<name>A0A3Q2ZAB8_HIPCM</name>
<dbReference type="GO" id="GO:0005179">
    <property type="term" value="F:hormone activity"/>
    <property type="evidence" value="ECO:0007669"/>
    <property type="project" value="UniProtKB-KW"/>
</dbReference>
<dbReference type="InterPro" id="IPR018142">
    <property type="entry name" value="Somatostatin/Cortistatin_C"/>
</dbReference>
<dbReference type="Ensembl" id="ENSHCOT00000024483.1">
    <property type="protein sequence ID" value="ENSHCOP00000027885.1"/>
    <property type="gene ID" value="ENSHCOG00000020084.1"/>
</dbReference>
<evidence type="ECO:0000256" key="6">
    <source>
        <dbReference type="ARBA" id="ARBA00023157"/>
    </source>
</evidence>
<evidence type="ECO:0000256" key="3">
    <source>
        <dbReference type="ARBA" id="ARBA00008327"/>
    </source>
</evidence>
<keyword evidence="6" id="KW-1015">Disulfide bond</keyword>
<keyword evidence="4" id="KW-0964">Secreted</keyword>
<feature type="region of interest" description="Disordered" evidence="7">
    <location>
        <begin position="80"/>
        <end position="101"/>
    </location>
</feature>
<dbReference type="Pfam" id="PF03002">
    <property type="entry name" value="Somatostatin"/>
    <property type="match status" value="1"/>
</dbReference>
<evidence type="ECO:0000256" key="1">
    <source>
        <dbReference type="ARBA" id="ARBA00003524"/>
    </source>
</evidence>
<comment type="function">
    <text evidence="1">Somatostatin inhibits the release of somatotropin.</text>
</comment>
<feature type="chain" id="PRO_5018704492" evidence="8">
    <location>
        <begin position="34"/>
        <end position="122"/>
    </location>
</feature>
<dbReference type="Proteomes" id="UP000264820">
    <property type="component" value="Unplaced"/>
</dbReference>
<evidence type="ECO:0000259" key="9">
    <source>
        <dbReference type="Pfam" id="PF03002"/>
    </source>
</evidence>
<organism evidence="10 11">
    <name type="scientific">Hippocampus comes</name>
    <name type="common">Tiger tail seahorse</name>
    <dbReference type="NCBI Taxonomy" id="109280"/>
    <lineage>
        <taxon>Eukaryota</taxon>
        <taxon>Metazoa</taxon>
        <taxon>Chordata</taxon>
        <taxon>Craniata</taxon>
        <taxon>Vertebrata</taxon>
        <taxon>Euteleostomi</taxon>
        <taxon>Actinopterygii</taxon>
        <taxon>Neopterygii</taxon>
        <taxon>Teleostei</taxon>
        <taxon>Neoteleostei</taxon>
        <taxon>Acanthomorphata</taxon>
        <taxon>Syngnathiaria</taxon>
        <taxon>Syngnathiformes</taxon>
        <taxon>Syngnathoidei</taxon>
        <taxon>Syngnathidae</taxon>
        <taxon>Hippocampus</taxon>
    </lineage>
</organism>
<evidence type="ECO:0000313" key="11">
    <source>
        <dbReference type="Proteomes" id="UP000264820"/>
    </source>
</evidence>
<evidence type="ECO:0000313" key="10">
    <source>
        <dbReference type="Ensembl" id="ENSHCOP00000027885.1"/>
    </source>
</evidence>
<keyword evidence="8" id="KW-0732">Signal</keyword>
<dbReference type="GO" id="GO:0005576">
    <property type="term" value="C:extracellular region"/>
    <property type="evidence" value="ECO:0007669"/>
    <property type="project" value="UniProtKB-SubCell"/>
</dbReference>
<accession>A0A3Q2ZAB8</accession>
<protein>
    <submittedName>
        <fullName evidence="10">Somatostatin-like</fullName>
    </submittedName>
</protein>